<protein>
    <recommendedName>
        <fullName evidence="1">non-specific serine/threonine protein kinase</fullName>
        <ecNumber evidence="1">2.7.11.1</ecNumber>
    </recommendedName>
</protein>
<dbReference type="InterPro" id="IPR017441">
    <property type="entry name" value="Protein_kinase_ATP_BS"/>
</dbReference>
<evidence type="ECO:0000256" key="9">
    <source>
        <dbReference type="PROSITE-ProRule" id="PRU10141"/>
    </source>
</evidence>
<dbReference type="EC" id="2.7.11.1" evidence="1"/>
<evidence type="ECO:0000313" key="12">
    <source>
        <dbReference type="EMBL" id="CED83691.1"/>
    </source>
</evidence>
<dbReference type="PANTHER" id="PTHR45998">
    <property type="entry name" value="SERINE/THREONINE-PROTEIN KINASE 16"/>
    <property type="match status" value="1"/>
</dbReference>
<evidence type="ECO:0000256" key="3">
    <source>
        <dbReference type="ARBA" id="ARBA00022679"/>
    </source>
</evidence>
<comment type="similarity">
    <text evidence="10">Belongs to the protein kinase superfamily.</text>
</comment>
<dbReference type="EMBL" id="LN483157">
    <property type="protein sequence ID" value="CED83691.1"/>
    <property type="molecule type" value="Genomic_DNA"/>
</dbReference>
<evidence type="ECO:0000256" key="1">
    <source>
        <dbReference type="ARBA" id="ARBA00012513"/>
    </source>
</evidence>
<dbReference type="GO" id="GO:0005773">
    <property type="term" value="C:vacuole"/>
    <property type="evidence" value="ECO:0007669"/>
    <property type="project" value="GOC"/>
</dbReference>
<keyword evidence="4 9" id="KW-0547">Nucleotide-binding</keyword>
<dbReference type="GO" id="GO:0006624">
    <property type="term" value="P:vacuolar protein processing"/>
    <property type="evidence" value="ECO:0007669"/>
    <property type="project" value="TreeGrafter"/>
</dbReference>
<sequence>MSENLAIFLDRAKFYATDFATSLCSVLCKPSSELKINGRTFQIVKLLGEGGFSFVYLAHDQSTGRTFALKKIRCPSGDVVKIALAEIEAYKRFRSNNIITVLDSAVVQDESGEGKIIWVFLPYYERGNLQDMISRSLLTNPPTHPPERQLLSLFYGTCLAVQSMHHYKPSHAHAPTASGSDGSVYPPAAKFVSDSQAELEFDEEGGMLLEGRGGKDDIVFDLGDEEEEQDLIQKVDLKGKGREVVVEENDAEDDEEVPYAHRDIKRDNIMIADDGKTPILMDLGSCVKARIHLRTRQEALIQQDVAAEHSSMPYRAPELFEPKTGQTLDEKVDIWSLGCTLFALAYNYSPFEDPAQAGGSISMAVASGSYRHPRDSPYSQEFKDLIDSMLVVKVEKRARIDQVLERTKRLLEEAQ</sequence>
<keyword evidence="5 12" id="KW-0418">Kinase</keyword>
<dbReference type="InterPro" id="IPR008271">
    <property type="entry name" value="Ser/Thr_kinase_AS"/>
</dbReference>
<proteinExistence type="inferred from homology"/>
<evidence type="ECO:0000256" key="2">
    <source>
        <dbReference type="ARBA" id="ARBA00022527"/>
    </source>
</evidence>
<dbReference type="SUPFAM" id="SSF56112">
    <property type="entry name" value="Protein kinase-like (PK-like)"/>
    <property type="match status" value="1"/>
</dbReference>
<keyword evidence="3" id="KW-0808">Transferase</keyword>
<dbReference type="PROSITE" id="PS00107">
    <property type="entry name" value="PROTEIN_KINASE_ATP"/>
    <property type="match status" value="1"/>
</dbReference>
<comment type="catalytic activity">
    <reaction evidence="7">
        <text>L-threonyl-[protein] + ATP = O-phospho-L-threonyl-[protein] + ADP + H(+)</text>
        <dbReference type="Rhea" id="RHEA:46608"/>
        <dbReference type="Rhea" id="RHEA-COMP:11060"/>
        <dbReference type="Rhea" id="RHEA-COMP:11605"/>
        <dbReference type="ChEBI" id="CHEBI:15378"/>
        <dbReference type="ChEBI" id="CHEBI:30013"/>
        <dbReference type="ChEBI" id="CHEBI:30616"/>
        <dbReference type="ChEBI" id="CHEBI:61977"/>
        <dbReference type="ChEBI" id="CHEBI:456216"/>
        <dbReference type="EC" id="2.7.11.1"/>
    </reaction>
</comment>
<comment type="catalytic activity">
    <reaction evidence="8">
        <text>L-seryl-[protein] + ATP = O-phospho-L-seryl-[protein] + ADP + H(+)</text>
        <dbReference type="Rhea" id="RHEA:17989"/>
        <dbReference type="Rhea" id="RHEA-COMP:9863"/>
        <dbReference type="Rhea" id="RHEA-COMP:11604"/>
        <dbReference type="ChEBI" id="CHEBI:15378"/>
        <dbReference type="ChEBI" id="CHEBI:29999"/>
        <dbReference type="ChEBI" id="CHEBI:30616"/>
        <dbReference type="ChEBI" id="CHEBI:83421"/>
        <dbReference type="ChEBI" id="CHEBI:456216"/>
        <dbReference type="EC" id="2.7.11.1"/>
    </reaction>
</comment>
<dbReference type="PROSITE" id="PS00108">
    <property type="entry name" value="PROTEIN_KINASE_ST"/>
    <property type="match status" value="1"/>
</dbReference>
<dbReference type="PROSITE" id="PS50011">
    <property type="entry name" value="PROTEIN_KINASE_DOM"/>
    <property type="match status" value="1"/>
</dbReference>
<dbReference type="InterPro" id="IPR000719">
    <property type="entry name" value="Prot_kinase_dom"/>
</dbReference>
<dbReference type="Gene3D" id="1.10.510.10">
    <property type="entry name" value="Transferase(Phosphotransferase) domain 1"/>
    <property type="match status" value="2"/>
</dbReference>
<evidence type="ECO:0000256" key="8">
    <source>
        <dbReference type="ARBA" id="ARBA00048679"/>
    </source>
</evidence>
<feature type="binding site" evidence="9">
    <location>
        <position position="70"/>
    </location>
    <ligand>
        <name>ATP</name>
        <dbReference type="ChEBI" id="CHEBI:30616"/>
    </ligand>
</feature>
<dbReference type="InterPro" id="IPR011009">
    <property type="entry name" value="Kinase-like_dom_sf"/>
</dbReference>
<evidence type="ECO:0000256" key="7">
    <source>
        <dbReference type="ARBA" id="ARBA00047899"/>
    </source>
</evidence>
<evidence type="ECO:0000256" key="10">
    <source>
        <dbReference type="RuleBase" id="RU000304"/>
    </source>
</evidence>
<accession>A0A0F7SQI8</accession>
<dbReference type="GO" id="GO:0005794">
    <property type="term" value="C:Golgi apparatus"/>
    <property type="evidence" value="ECO:0007669"/>
    <property type="project" value="TreeGrafter"/>
</dbReference>
<dbReference type="GO" id="GO:0004674">
    <property type="term" value="F:protein serine/threonine kinase activity"/>
    <property type="evidence" value="ECO:0007669"/>
    <property type="project" value="UniProtKB-KW"/>
</dbReference>
<dbReference type="SMART" id="SM00220">
    <property type="entry name" value="S_TKc"/>
    <property type="match status" value="1"/>
</dbReference>
<keyword evidence="2 10" id="KW-0723">Serine/threonine-protein kinase</keyword>
<dbReference type="AlphaFoldDB" id="A0A0F7SQI8"/>
<evidence type="ECO:0000256" key="5">
    <source>
        <dbReference type="ARBA" id="ARBA00022777"/>
    </source>
</evidence>
<reference evidence="12" key="1">
    <citation type="submission" date="2014-08" db="EMBL/GenBank/DDBJ databases">
        <authorList>
            <person name="Sharma Rahul"/>
            <person name="Thines Marco"/>
        </authorList>
    </citation>
    <scope>NUCLEOTIDE SEQUENCE</scope>
</reference>
<evidence type="ECO:0000259" key="11">
    <source>
        <dbReference type="PROSITE" id="PS50011"/>
    </source>
</evidence>
<organism evidence="12">
    <name type="scientific">Phaffia rhodozyma</name>
    <name type="common">Yeast</name>
    <name type="synonym">Xanthophyllomyces dendrorhous</name>
    <dbReference type="NCBI Taxonomy" id="264483"/>
    <lineage>
        <taxon>Eukaryota</taxon>
        <taxon>Fungi</taxon>
        <taxon>Dikarya</taxon>
        <taxon>Basidiomycota</taxon>
        <taxon>Agaricomycotina</taxon>
        <taxon>Tremellomycetes</taxon>
        <taxon>Cystofilobasidiales</taxon>
        <taxon>Mrakiaceae</taxon>
        <taxon>Phaffia</taxon>
    </lineage>
</organism>
<feature type="domain" description="Protein kinase" evidence="11">
    <location>
        <begin position="41"/>
        <end position="411"/>
    </location>
</feature>
<evidence type="ECO:0000256" key="4">
    <source>
        <dbReference type="ARBA" id="ARBA00022741"/>
    </source>
</evidence>
<keyword evidence="6 9" id="KW-0067">ATP-binding</keyword>
<dbReference type="PANTHER" id="PTHR45998:SF2">
    <property type="entry name" value="SERINE_THREONINE-PROTEIN KINASE 16"/>
    <property type="match status" value="1"/>
</dbReference>
<dbReference type="Pfam" id="PF00069">
    <property type="entry name" value="Pkinase"/>
    <property type="match status" value="2"/>
</dbReference>
<evidence type="ECO:0000256" key="6">
    <source>
        <dbReference type="ARBA" id="ARBA00022840"/>
    </source>
</evidence>
<name>A0A0F7SQI8_PHARH</name>
<dbReference type="GO" id="GO:0005524">
    <property type="term" value="F:ATP binding"/>
    <property type="evidence" value="ECO:0007669"/>
    <property type="project" value="UniProtKB-UniRule"/>
</dbReference>
<dbReference type="InterPro" id="IPR052239">
    <property type="entry name" value="Ser/Thr-specific_kinases"/>
</dbReference>
<dbReference type="GO" id="GO:0032889">
    <property type="term" value="P:regulation of vacuole fusion, non-autophagic"/>
    <property type="evidence" value="ECO:0007669"/>
    <property type="project" value="TreeGrafter"/>
</dbReference>